<reference evidence="1" key="1">
    <citation type="journal article" date="2025" name="Int. J. Syst. Evol. Microbiol.">
        <title>Inconstantimicrobium mannanitabidum sp. nov., a novel member of the family Clostridiaceae isolated from anoxic soil under the treatment of reductive soil disinfestation.</title>
        <authorList>
            <person name="Ueki A."/>
            <person name="Tonouchi A."/>
            <person name="Honma S."/>
            <person name="Kaku N."/>
            <person name="Ueki K."/>
        </authorList>
    </citation>
    <scope>NUCLEOTIDE SEQUENCE</scope>
    <source>
        <strain evidence="1">TW13</strain>
    </source>
</reference>
<comment type="caution">
    <text evidence="1">The sequence shown here is derived from an EMBL/GenBank/DDBJ whole genome shotgun (WGS) entry which is preliminary data.</text>
</comment>
<proteinExistence type="predicted"/>
<dbReference type="Proteomes" id="UP001058074">
    <property type="component" value="Unassembled WGS sequence"/>
</dbReference>
<sequence>MNGGQTLRYIRTTLGLKQKDIRSEGLRDISGIENGVVQMSSKIAIALEKKLNEVIKEKHLEGILDFEVNSLLFKKGLDIDFEECFKKMSKDYKIDRLLELTQEKYEFSNVKRAIEILAKDYSNNLNGISILSYLIIENSKDDSCLIYAYLQLQRVAYYKNDWNNIITFYEVIKNKIDYCQDLEMKDDIYMNVATAYFLSKEYSIAEQMVLKIRYNLRYRVHIDNLLTNINVEFKKYDKAIENSCKMLEHATTANEDLTSKFNICCIASFKNDIDLFYKYFNLIEVDKEYYQFTREQFLKFIIKACETLKINDESTLTKIFKVSKKTCYKDIENIDYFDKNLKLISKIIIKNNIKLDAEMFVYIQKNMDLEIKDRKKLISLCNI</sequence>
<name>A0ACB5RB11_9CLOT</name>
<organism evidence="1 2">
    <name type="scientific">Inconstantimicrobium mannanitabidum</name>
    <dbReference type="NCBI Taxonomy" id="1604901"/>
    <lineage>
        <taxon>Bacteria</taxon>
        <taxon>Bacillati</taxon>
        <taxon>Bacillota</taxon>
        <taxon>Clostridia</taxon>
        <taxon>Eubacteriales</taxon>
        <taxon>Clostridiaceae</taxon>
        <taxon>Inconstantimicrobium</taxon>
    </lineage>
</organism>
<gene>
    <name evidence="1" type="ORF">rsdtw13_14240</name>
</gene>
<accession>A0ACB5RB11</accession>
<keyword evidence="2" id="KW-1185">Reference proteome</keyword>
<evidence type="ECO:0000313" key="1">
    <source>
        <dbReference type="EMBL" id="GKX66166.1"/>
    </source>
</evidence>
<evidence type="ECO:0000313" key="2">
    <source>
        <dbReference type="Proteomes" id="UP001058074"/>
    </source>
</evidence>
<protein>
    <submittedName>
        <fullName evidence="1">Uncharacterized protein</fullName>
    </submittedName>
</protein>
<dbReference type="EMBL" id="BROD01000001">
    <property type="protein sequence ID" value="GKX66166.1"/>
    <property type="molecule type" value="Genomic_DNA"/>
</dbReference>